<organism evidence="1 2">
    <name type="scientific">Spongiactinospora rosea</name>
    <dbReference type="NCBI Taxonomy" id="2248750"/>
    <lineage>
        <taxon>Bacteria</taxon>
        <taxon>Bacillati</taxon>
        <taxon>Actinomycetota</taxon>
        <taxon>Actinomycetes</taxon>
        <taxon>Streptosporangiales</taxon>
        <taxon>Streptosporangiaceae</taxon>
        <taxon>Spongiactinospora</taxon>
    </lineage>
</organism>
<dbReference type="OrthoDB" id="3298518at2"/>
<gene>
    <name evidence="1" type="ORF">DP939_09370</name>
</gene>
<sequence>MKNHHYSVDCVEPVQDDVARAFLVKVGLPARSGIFAATEAERGDVVGGRNVLRLGYGTEGEGFYYVDCHDGAVLYVEEYESTEYHVNASPRHFSECLTVYAARTSDATPETGPEELEVLAAALRTEIERIDASSLADDPGFWRSLLFDVANGDYRHGT</sequence>
<dbReference type="Pfam" id="PF14435">
    <property type="entry name" value="SUKH-4"/>
    <property type="match status" value="1"/>
</dbReference>
<dbReference type="AlphaFoldDB" id="A0A366M1H0"/>
<name>A0A366M1H0_9ACTN</name>
<dbReference type="InterPro" id="IPR025851">
    <property type="entry name" value="SUKH-4"/>
</dbReference>
<protein>
    <recommendedName>
        <fullName evidence="3">SUKH-4 immunity protein of toxin-antitoxin system</fullName>
    </recommendedName>
</protein>
<dbReference type="Proteomes" id="UP000253303">
    <property type="component" value="Unassembled WGS sequence"/>
</dbReference>
<comment type="caution">
    <text evidence="1">The sequence shown here is derived from an EMBL/GenBank/DDBJ whole genome shotgun (WGS) entry which is preliminary data.</text>
</comment>
<evidence type="ECO:0008006" key="3">
    <source>
        <dbReference type="Google" id="ProtNLM"/>
    </source>
</evidence>
<evidence type="ECO:0000313" key="1">
    <source>
        <dbReference type="EMBL" id="RBQ20031.1"/>
    </source>
</evidence>
<keyword evidence="2" id="KW-1185">Reference proteome</keyword>
<evidence type="ECO:0000313" key="2">
    <source>
        <dbReference type="Proteomes" id="UP000253303"/>
    </source>
</evidence>
<proteinExistence type="predicted"/>
<dbReference type="EMBL" id="QMEY01000003">
    <property type="protein sequence ID" value="RBQ20031.1"/>
    <property type="molecule type" value="Genomic_DNA"/>
</dbReference>
<dbReference type="RefSeq" id="WP_113980236.1">
    <property type="nucleotide sequence ID" value="NZ_QMEY01000003.1"/>
</dbReference>
<reference evidence="1 2" key="1">
    <citation type="submission" date="2018-06" db="EMBL/GenBank/DDBJ databases">
        <title>Sphaerisporangium craniellae sp. nov., isolated from a marine sponge in the South China Sea.</title>
        <authorList>
            <person name="Li L."/>
        </authorList>
    </citation>
    <scope>NUCLEOTIDE SEQUENCE [LARGE SCALE GENOMIC DNA]</scope>
    <source>
        <strain evidence="1 2">LHW63015</strain>
    </source>
</reference>
<accession>A0A366M1H0</accession>